<feature type="transmembrane region" description="Helical" evidence="6">
    <location>
        <begin position="108"/>
        <end position="126"/>
    </location>
</feature>
<reference evidence="8" key="1">
    <citation type="journal article" date="2019" name="Int. J. Syst. Evol. Microbiol.">
        <title>The Global Catalogue of Microorganisms (GCM) 10K type strain sequencing project: providing services to taxonomists for standard genome sequencing and annotation.</title>
        <authorList>
            <consortium name="The Broad Institute Genomics Platform"/>
            <consortium name="The Broad Institute Genome Sequencing Center for Infectious Disease"/>
            <person name="Wu L."/>
            <person name="Ma J."/>
        </authorList>
    </citation>
    <scope>NUCLEOTIDE SEQUENCE [LARGE SCALE GENOMIC DNA]</scope>
    <source>
        <strain evidence="8">CCUG 53903</strain>
    </source>
</reference>
<keyword evidence="4 6" id="KW-1133">Transmembrane helix</keyword>
<keyword evidence="8" id="KW-1185">Reference proteome</keyword>
<protein>
    <submittedName>
        <fullName evidence="7">MFS transporter</fullName>
    </submittedName>
</protein>
<evidence type="ECO:0000256" key="1">
    <source>
        <dbReference type="ARBA" id="ARBA00004651"/>
    </source>
</evidence>
<organism evidence="7 8">
    <name type="scientific">Nonomuraea insulae</name>
    <dbReference type="NCBI Taxonomy" id="1616787"/>
    <lineage>
        <taxon>Bacteria</taxon>
        <taxon>Bacillati</taxon>
        <taxon>Actinomycetota</taxon>
        <taxon>Actinomycetes</taxon>
        <taxon>Streptosporangiales</taxon>
        <taxon>Streptosporangiaceae</taxon>
        <taxon>Nonomuraea</taxon>
    </lineage>
</organism>
<feature type="transmembrane region" description="Helical" evidence="6">
    <location>
        <begin position="133"/>
        <end position="153"/>
    </location>
</feature>
<dbReference type="PANTHER" id="PTHR43124:SF3">
    <property type="entry name" value="CHLORAMPHENICOL EFFLUX PUMP RV0191"/>
    <property type="match status" value="1"/>
</dbReference>
<evidence type="ECO:0000313" key="8">
    <source>
        <dbReference type="Proteomes" id="UP001596058"/>
    </source>
</evidence>
<evidence type="ECO:0000256" key="3">
    <source>
        <dbReference type="ARBA" id="ARBA00022692"/>
    </source>
</evidence>
<feature type="transmembrane region" description="Helical" evidence="6">
    <location>
        <begin position="40"/>
        <end position="58"/>
    </location>
</feature>
<feature type="transmembrane region" description="Helical" evidence="6">
    <location>
        <begin position="197"/>
        <end position="216"/>
    </location>
</feature>
<dbReference type="InterPro" id="IPR050189">
    <property type="entry name" value="MFS_Efflux_Transporters"/>
</dbReference>
<proteinExistence type="predicted"/>
<dbReference type="Pfam" id="PF07690">
    <property type="entry name" value="MFS_1"/>
    <property type="match status" value="1"/>
</dbReference>
<sequence>MWLVTALAAVVLPVIAARLPDVGHDPAGGWRQRLAPLADRRVLGVLTTTIVAFTRIYIPYTYLSAVYESATGGQGGRLAGLLLVFGVAGTVGNLAAGHLTDRRGPRRVVIAGTLLLAAVLLLVPVLRDSYATALLAVAACGAFSFTVTTPQQHLIMSYAPAATQPMVASLNQSALYLAVSLSGAVGGIALDVAGAALLPPLATALAVAAAGLTWWYGRTDSAVRPPAP</sequence>
<comment type="subcellular location">
    <subcellularLocation>
        <location evidence="1">Cell membrane</location>
        <topology evidence="1">Multi-pass membrane protein</topology>
    </subcellularLocation>
</comment>
<evidence type="ECO:0000256" key="2">
    <source>
        <dbReference type="ARBA" id="ARBA00022475"/>
    </source>
</evidence>
<dbReference type="Proteomes" id="UP001596058">
    <property type="component" value="Unassembled WGS sequence"/>
</dbReference>
<feature type="transmembrane region" description="Helical" evidence="6">
    <location>
        <begin position="78"/>
        <end position="96"/>
    </location>
</feature>
<keyword evidence="2" id="KW-1003">Cell membrane</keyword>
<dbReference type="RefSeq" id="WP_379522861.1">
    <property type="nucleotide sequence ID" value="NZ_JBHSPA010000093.1"/>
</dbReference>
<feature type="transmembrane region" description="Helical" evidence="6">
    <location>
        <begin position="173"/>
        <end position="190"/>
    </location>
</feature>
<evidence type="ECO:0000313" key="7">
    <source>
        <dbReference type="EMBL" id="MFC5833435.1"/>
    </source>
</evidence>
<dbReference type="SUPFAM" id="SSF103473">
    <property type="entry name" value="MFS general substrate transporter"/>
    <property type="match status" value="1"/>
</dbReference>
<accession>A0ABW1D5Z1</accession>
<gene>
    <name evidence="7" type="ORF">ACFPZ3_57115</name>
</gene>
<comment type="caution">
    <text evidence="7">The sequence shown here is derived from an EMBL/GenBank/DDBJ whole genome shotgun (WGS) entry which is preliminary data.</text>
</comment>
<dbReference type="Gene3D" id="1.20.1250.20">
    <property type="entry name" value="MFS general substrate transporter like domains"/>
    <property type="match status" value="1"/>
</dbReference>
<evidence type="ECO:0000256" key="4">
    <source>
        <dbReference type="ARBA" id="ARBA00022989"/>
    </source>
</evidence>
<dbReference type="EMBL" id="JBHSPA010000093">
    <property type="protein sequence ID" value="MFC5833435.1"/>
    <property type="molecule type" value="Genomic_DNA"/>
</dbReference>
<evidence type="ECO:0000256" key="5">
    <source>
        <dbReference type="ARBA" id="ARBA00023136"/>
    </source>
</evidence>
<dbReference type="InterPro" id="IPR011701">
    <property type="entry name" value="MFS"/>
</dbReference>
<name>A0ABW1D5Z1_9ACTN</name>
<keyword evidence="5 6" id="KW-0472">Membrane</keyword>
<dbReference type="InterPro" id="IPR036259">
    <property type="entry name" value="MFS_trans_sf"/>
</dbReference>
<evidence type="ECO:0000256" key="6">
    <source>
        <dbReference type="SAM" id="Phobius"/>
    </source>
</evidence>
<keyword evidence="3 6" id="KW-0812">Transmembrane</keyword>
<dbReference type="PANTHER" id="PTHR43124">
    <property type="entry name" value="PURINE EFFLUX PUMP PBUE"/>
    <property type="match status" value="1"/>
</dbReference>